<evidence type="ECO:0000313" key="9">
    <source>
        <dbReference type="EMBL" id="CCG84251.1"/>
    </source>
</evidence>
<comment type="similarity">
    <text evidence="2">Belongs to the VPS37 family.</text>
</comment>
<dbReference type="EMBL" id="CAHR02000216">
    <property type="protein sequence ID" value="CCG84251.1"/>
    <property type="molecule type" value="Genomic_DNA"/>
</dbReference>
<sequence>MASPARPPKPGGIQHTSRPSDVVPLSPKPLPTSSVVPEVDDAFFQGRSLSELNAILENPQLLEAIYWAKHPLPIQYTQVLAEIEDEQQKLRIDLEKLSPEVLEKKFEAENSLIKTKHLQDEWEAVERSMYSALKPYTSDALYTRLQAAVSDSEKLSDSLVSSFLDAGPSPLNDDIHDFIKEYRQTRKIHHLRSERLARWKDGRVGGFR</sequence>
<organism evidence="9 10">
    <name type="scientific">Taphrina deformans (strain PYCC 5710 / ATCC 11124 / CBS 356.35 / IMI 108563 / JCM 9778 / NBRC 8474)</name>
    <name type="common">Peach leaf curl fungus</name>
    <name type="synonym">Lalaria deformans</name>
    <dbReference type="NCBI Taxonomy" id="1097556"/>
    <lineage>
        <taxon>Eukaryota</taxon>
        <taxon>Fungi</taxon>
        <taxon>Dikarya</taxon>
        <taxon>Ascomycota</taxon>
        <taxon>Taphrinomycotina</taxon>
        <taxon>Taphrinomycetes</taxon>
        <taxon>Taphrinales</taxon>
        <taxon>Taphrinaceae</taxon>
        <taxon>Taphrina</taxon>
    </lineage>
</organism>
<evidence type="ECO:0000259" key="8">
    <source>
        <dbReference type="PROSITE" id="PS51314"/>
    </source>
</evidence>
<evidence type="ECO:0000256" key="1">
    <source>
        <dbReference type="ARBA" id="ARBA00004177"/>
    </source>
</evidence>
<name>R4XEP8_TAPDE</name>
<dbReference type="GO" id="GO:0006612">
    <property type="term" value="P:protein targeting to membrane"/>
    <property type="evidence" value="ECO:0007669"/>
    <property type="project" value="TreeGrafter"/>
</dbReference>
<dbReference type="PROSITE" id="PS51314">
    <property type="entry name" value="VPS37_C"/>
    <property type="match status" value="1"/>
</dbReference>
<dbReference type="InterPro" id="IPR029012">
    <property type="entry name" value="Helix_hairpin_bin_sf"/>
</dbReference>
<keyword evidence="3 6" id="KW-0813">Transport</keyword>
<accession>R4XEP8</accession>
<dbReference type="OrthoDB" id="10260857at2759"/>
<feature type="domain" description="VPS37 C-terminal" evidence="8">
    <location>
        <begin position="119"/>
        <end position="208"/>
    </location>
</feature>
<dbReference type="AlphaFoldDB" id="R4XEP8"/>
<proteinExistence type="inferred from homology"/>
<dbReference type="SUPFAM" id="SSF140111">
    <property type="entry name" value="Endosomal sorting complex assembly domain"/>
    <property type="match status" value="1"/>
</dbReference>
<keyword evidence="4" id="KW-0967">Endosome</keyword>
<dbReference type="GO" id="GO:0043162">
    <property type="term" value="P:ubiquitin-dependent protein catabolic process via the multivesicular body sorting pathway"/>
    <property type="evidence" value="ECO:0007669"/>
    <property type="project" value="TreeGrafter"/>
</dbReference>
<comment type="subcellular location">
    <subcellularLocation>
        <location evidence="1">Endosome</location>
    </subcellularLocation>
</comment>
<dbReference type="VEuPathDB" id="FungiDB:TAPDE_004685"/>
<dbReference type="InterPro" id="IPR037202">
    <property type="entry name" value="ESCRT_assembly_dom"/>
</dbReference>
<evidence type="ECO:0000256" key="3">
    <source>
        <dbReference type="ARBA" id="ARBA00022448"/>
    </source>
</evidence>
<evidence type="ECO:0000256" key="7">
    <source>
        <dbReference type="SAM" id="MobiDB-lite"/>
    </source>
</evidence>
<dbReference type="GO" id="GO:0006623">
    <property type="term" value="P:protein targeting to vacuole"/>
    <property type="evidence" value="ECO:0007669"/>
    <property type="project" value="TreeGrafter"/>
</dbReference>
<dbReference type="Pfam" id="PF07200">
    <property type="entry name" value="Mod_r"/>
    <property type="match status" value="1"/>
</dbReference>
<keyword evidence="10" id="KW-1185">Reference proteome</keyword>
<comment type="caution">
    <text evidence="9">The sequence shown here is derived from an EMBL/GenBank/DDBJ whole genome shotgun (WGS) entry which is preliminary data.</text>
</comment>
<dbReference type="Gene3D" id="1.10.287.660">
    <property type="entry name" value="Helix hairpin bin"/>
    <property type="match status" value="1"/>
</dbReference>
<dbReference type="GO" id="GO:0000813">
    <property type="term" value="C:ESCRT I complex"/>
    <property type="evidence" value="ECO:0007669"/>
    <property type="project" value="TreeGrafter"/>
</dbReference>
<feature type="compositionally biased region" description="Pro residues" evidence="7">
    <location>
        <begin position="1"/>
        <end position="10"/>
    </location>
</feature>
<dbReference type="InterPro" id="IPR009851">
    <property type="entry name" value="Mod_r"/>
</dbReference>
<evidence type="ECO:0000313" key="10">
    <source>
        <dbReference type="Proteomes" id="UP000013776"/>
    </source>
</evidence>
<evidence type="ECO:0000256" key="6">
    <source>
        <dbReference type="PROSITE-ProRule" id="PRU00646"/>
    </source>
</evidence>
<keyword evidence="5 6" id="KW-0653">Protein transport</keyword>
<evidence type="ECO:0000256" key="4">
    <source>
        <dbReference type="ARBA" id="ARBA00022753"/>
    </source>
</evidence>
<dbReference type="STRING" id="1097556.R4XEP8"/>
<evidence type="ECO:0000256" key="5">
    <source>
        <dbReference type="ARBA" id="ARBA00022927"/>
    </source>
</evidence>
<dbReference type="eggNOG" id="ENOG502S268">
    <property type="taxonomic scope" value="Eukaryota"/>
</dbReference>
<reference evidence="9 10" key="1">
    <citation type="journal article" date="2013" name="MBio">
        <title>Genome sequencing of the plant pathogen Taphrina deformans, the causal agent of peach leaf curl.</title>
        <authorList>
            <person name="Cisse O.H."/>
            <person name="Almeida J.M.G.C.F."/>
            <person name="Fonseca A."/>
            <person name="Kumar A.A."/>
            <person name="Salojaervi J."/>
            <person name="Overmyer K."/>
            <person name="Hauser P.M."/>
            <person name="Pagni M."/>
        </authorList>
    </citation>
    <scope>NUCLEOTIDE SEQUENCE [LARGE SCALE GENOMIC DNA]</scope>
    <source>
        <strain evidence="10">PYCC 5710 / ATCC 11124 / CBS 356.35 / IMI 108563 / JCM 9778 / NBRC 8474</strain>
    </source>
</reference>
<dbReference type="PANTHER" id="PTHR13678:SF2">
    <property type="entry name" value="VACUOLAR PROTEIN SORTING-ASSOCIATED PROTEIN 37A"/>
    <property type="match status" value="1"/>
</dbReference>
<dbReference type="Proteomes" id="UP000013776">
    <property type="component" value="Unassembled WGS sequence"/>
</dbReference>
<dbReference type="PANTHER" id="PTHR13678">
    <property type="entry name" value="VACUOLAR PROTEIN SORTING-ASSOCIATED PROTEIN 37"/>
    <property type="match status" value="1"/>
</dbReference>
<feature type="region of interest" description="Disordered" evidence="7">
    <location>
        <begin position="1"/>
        <end position="34"/>
    </location>
</feature>
<gene>
    <name evidence="9" type="ORF">TAPDE_004685</name>
</gene>
<protein>
    <recommendedName>
        <fullName evidence="8">VPS37 C-terminal domain-containing protein</fullName>
    </recommendedName>
</protein>
<evidence type="ECO:0000256" key="2">
    <source>
        <dbReference type="ARBA" id="ARBA00007617"/>
    </source>
</evidence>